<evidence type="ECO:0000313" key="2">
    <source>
        <dbReference type="EMBL" id="RNI29232.1"/>
    </source>
</evidence>
<evidence type="ECO:0000313" key="3">
    <source>
        <dbReference type="Proteomes" id="UP000272117"/>
    </source>
</evidence>
<reference evidence="2 3" key="1">
    <citation type="submission" date="2018-11" db="EMBL/GenBank/DDBJ databases">
        <title>Rufibacter latericius sp. nov., isolated from water in Baiyang Lake.</title>
        <authorList>
            <person name="Yang Y."/>
        </authorList>
    </citation>
    <scope>NUCLEOTIDE SEQUENCE [LARGE SCALE GENOMIC DNA]</scope>
    <source>
        <strain evidence="2 3">R-22-1c-1</strain>
    </source>
</reference>
<dbReference type="OrthoDB" id="9807778at2"/>
<keyword evidence="3" id="KW-1185">Reference proteome</keyword>
<dbReference type="InterPro" id="IPR029044">
    <property type="entry name" value="Nucleotide-diphossugar_trans"/>
</dbReference>
<name>A0A3M9MUN4_9BACT</name>
<evidence type="ECO:0000259" key="1">
    <source>
        <dbReference type="Pfam" id="PF00535"/>
    </source>
</evidence>
<dbReference type="AlphaFoldDB" id="A0A3M9MUN4"/>
<dbReference type="PANTHER" id="PTHR10859:SF91">
    <property type="entry name" value="DOLICHYL-PHOSPHATE BETA-GLUCOSYLTRANSFERASE"/>
    <property type="match status" value="1"/>
</dbReference>
<dbReference type="Proteomes" id="UP000272117">
    <property type="component" value="Unassembled WGS sequence"/>
</dbReference>
<dbReference type="Gene3D" id="3.90.550.10">
    <property type="entry name" value="Spore Coat Polysaccharide Biosynthesis Protein SpsA, Chain A"/>
    <property type="match status" value="1"/>
</dbReference>
<gene>
    <name evidence="2" type="ORF">EFB08_07370</name>
</gene>
<proteinExistence type="predicted"/>
<organism evidence="2 3">
    <name type="scientific">Rufibacter latericius</name>
    <dbReference type="NCBI Taxonomy" id="2487040"/>
    <lineage>
        <taxon>Bacteria</taxon>
        <taxon>Pseudomonadati</taxon>
        <taxon>Bacteroidota</taxon>
        <taxon>Cytophagia</taxon>
        <taxon>Cytophagales</taxon>
        <taxon>Hymenobacteraceae</taxon>
        <taxon>Rufibacter</taxon>
    </lineage>
</organism>
<dbReference type="InterPro" id="IPR001173">
    <property type="entry name" value="Glyco_trans_2-like"/>
</dbReference>
<dbReference type="SUPFAM" id="SSF53448">
    <property type="entry name" value="Nucleotide-diphospho-sugar transferases"/>
    <property type="match status" value="1"/>
</dbReference>
<protein>
    <submittedName>
        <fullName evidence="2">Glycosyltransferase</fullName>
    </submittedName>
</protein>
<accession>A0A3M9MUN4</accession>
<dbReference type="GO" id="GO:0016740">
    <property type="term" value="F:transferase activity"/>
    <property type="evidence" value="ECO:0007669"/>
    <property type="project" value="UniProtKB-KW"/>
</dbReference>
<dbReference type="RefSeq" id="WP_123126292.1">
    <property type="nucleotide sequence ID" value="NZ_RJJD01000003.1"/>
</dbReference>
<dbReference type="EMBL" id="RJJD01000003">
    <property type="protein sequence ID" value="RNI29232.1"/>
    <property type="molecule type" value="Genomic_DNA"/>
</dbReference>
<sequence length="264" mass="30313">MQKTCIIIPCYNEELRFDCNQFVEFLDSNKIFDFCLVNDGSSDGTQEILSHLSSLNEDRIRVINLQNNQGKAEAIRSAYLECIEIGIYDYIGFIDADFSAPLSELNHILSLFDGNLRHGIIAGSRVKRLGATIERSSLRHYLGRAFATIASIILKLSIYDSQCGLKLVRVDYAKELFKDPFLTKWLFDLELWLRLRNMIGYELTCQETVEVPLNEWKEKGGSKIKMNSFLTVPFDLIRIYLKYNKLVLDSFEVPVKAQKESVLS</sequence>
<feature type="domain" description="Glycosyltransferase 2-like" evidence="1">
    <location>
        <begin position="5"/>
        <end position="177"/>
    </location>
</feature>
<comment type="caution">
    <text evidence="2">The sequence shown here is derived from an EMBL/GenBank/DDBJ whole genome shotgun (WGS) entry which is preliminary data.</text>
</comment>
<dbReference type="Pfam" id="PF00535">
    <property type="entry name" value="Glycos_transf_2"/>
    <property type="match status" value="1"/>
</dbReference>
<dbReference type="GO" id="GO:0006487">
    <property type="term" value="P:protein N-linked glycosylation"/>
    <property type="evidence" value="ECO:0007669"/>
    <property type="project" value="TreeGrafter"/>
</dbReference>
<dbReference type="PANTHER" id="PTHR10859">
    <property type="entry name" value="GLYCOSYL TRANSFERASE"/>
    <property type="match status" value="1"/>
</dbReference>
<keyword evidence="2" id="KW-0808">Transferase</keyword>